<dbReference type="Proteomes" id="UP000299102">
    <property type="component" value="Unassembled WGS sequence"/>
</dbReference>
<evidence type="ECO:0000313" key="2">
    <source>
        <dbReference type="Proteomes" id="UP000299102"/>
    </source>
</evidence>
<dbReference type="GO" id="GO:0042800">
    <property type="term" value="F:histone H3K4 methyltransferase activity"/>
    <property type="evidence" value="ECO:0007669"/>
    <property type="project" value="TreeGrafter"/>
</dbReference>
<dbReference type="PANTHER" id="PTHR46060:SF2">
    <property type="entry name" value="HISTONE-LYSINE N-METHYLTRANSFERASE SETMAR"/>
    <property type="match status" value="1"/>
</dbReference>
<dbReference type="GO" id="GO:0000729">
    <property type="term" value="P:DNA double-strand break processing"/>
    <property type="evidence" value="ECO:0007669"/>
    <property type="project" value="TreeGrafter"/>
</dbReference>
<dbReference type="STRING" id="151549.A0A4C1XQG3"/>
<dbReference type="GO" id="GO:0046975">
    <property type="term" value="F:histone H3K36 methyltransferase activity"/>
    <property type="evidence" value="ECO:0007669"/>
    <property type="project" value="TreeGrafter"/>
</dbReference>
<dbReference type="GO" id="GO:0031297">
    <property type="term" value="P:replication fork processing"/>
    <property type="evidence" value="ECO:0007669"/>
    <property type="project" value="TreeGrafter"/>
</dbReference>
<dbReference type="SUPFAM" id="SSF46785">
    <property type="entry name" value="Winged helix' DNA-binding domain"/>
    <property type="match status" value="1"/>
</dbReference>
<dbReference type="InterPro" id="IPR036390">
    <property type="entry name" value="WH_DNA-bd_sf"/>
</dbReference>
<dbReference type="GO" id="GO:0000014">
    <property type="term" value="F:single-stranded DNA endodeoxyribonuclease activity"/>
    <property type="evidence" value="ECO:0007669"/>
    <property type="project" value="TreeGrafter"/>
</dbReference>
<dbReference type="CDD" id="cd00090">
    <property type="entry name" value="HTH_ARSR"/>
    <property type="match status" value="1"/>
</dbReference>
<proteinExistence type="predicted"/>
<sequence length="123" mass="14335">MVRPAISQRMCREWFQRFKNGDFDVEDQHDGGNEKDFENAELEALLVQDLCQTQQELAGLLGVTQQAISKRLKVMGMIQKQGYWVPYELNPRDVERCLFTCEQLLARQKRKGFLHCIVTGDEK</sequence>
<dbReference type="GO" id="GO:0000793">
    <property type="term" value="C:condensed chromosome"/>
    <property type="evidence" value="ECO:0007669"/>
    <property type="project" value="TreeGrafter"/>
</dbReference>
<evidence type="ECO:0000313" key="1">
    <source>
        <dbReference type="EMBL" id="GBP64419.1"/>
    </source>
</evidence>
<dbReference type="OrthoDB" id="10046483at2759"/>
<organism evidence="1 2">
    <name type="scientific">Eumeta variegata</name>
    <name type="common">Bagworm moth</name>
    <name type="synonym">Eumeta japonica</name>
    <dbReference type="NCBI Taxonomy" id="151549"/>
    <lineage>
        <taxon>Eukaryota</taxon>
        <taxon>Metazoa</taxon>
        <taxon>Ecdysozoa</taxon>
        <taxon>Arthropoda</taxon>
        <taxon>Hexapoda</taxon>
        <taxon>Insecta</taxon>
        <taxon>Pterygota</taxon>
        <taxon>Neoptera</taxon>
        <taxon>Endopterygota</taxon>
        <taxon>Lepidoptera</taxon>
        <taxon>Glossata</taxon>
        <taxon>Ditrysia</taxon>
        <taxon>Tineoidea</taxon>
        <taxon>Psychidae</taxon>
        <taxon>Oiketicinae</taxon>
        <taxon>Eumeta</taxon>
    </lineage>
</organism>
<dbReference type="Gene3D" id="1.10.10.10">
    <property type="entry name" value="Winged helix-like DNA-binding domain superfamily/Winged helix DNA-binding domain"/>
    <property type="match status" value="1"/>
</dbReference>
<reference evidence="1 2" key="1">
    <citation type="journal article" date="2019" name="Commun. Biol.">
        <title>The bagworm genome reveals a unique fibroin gene that provides high tensile strength.</title>
        <authorList>
            <person name="Kono N."/>
            <person name="Nakamura H."/>
            <person name="Ohtoshi R."/>
            <person name="Tomita M."/>
            <person name="Numata K."/>
            <person name="Arakawa K."/>
        </authorList>
    </citation>
    <scope>NUCLEOTIDE SEQUENCE [LARGE SCALE GENOMIC DNA]</scope>
</reference>
<dbReference type="GO" id="GO:0044547">
    <property type="term" value="F:DNA topoisomerase binding"/>
    <property type="evidence" value="ECO:0007669"/>
    <property type="project" value="TreeGrafter"/>
</dbReference>
<dbReference type="GO" id="GO:0044774">
    <property type="term" value="P:mitotic DNA integrity checkpoint signaling"/>
    <property type="evidence" value="ECO:0007669"/>
    <property type="project" value="TreeGrafter"/>
</dbReference>
<dbReference type="GO" id="GO:0005634">
    <property type="term" value="C:nucleus"/>
    <property type="evidence" value="ECO:0007669"/>
    <property type="project" value="TreeGrafter"/>
</dbReference>
<dbReference type="InterPro" id="IPR036388">
    <property type="entry name" value="WH-like_DNA-bd_sf"/>
</dbReference>
<dbReference type="AlphaFoldDB" id="A0A4C1XQG3"/>
<dbReference type="GO" id="GO:0003690">
    <property type="term" value="F:double-stranded DNA binding"/>
    <property type="evidence" value="ECO:0007669"/>
    <property type="project" value="TreeGrafter"/>
</dbReference>
<keyword evidence="2" id="KW-1185">Reference proteome</keyword>
<dbReference type="GO" id="GO:0003697">
    <property type="term" value="F:single-stranded DNA binding"/>
    <property type="evidence" value="ECO:0007669"/>
    <property type="project" value="TreeGrafter"/>
</dbReference>
<dbReference type="PANTHER" id="PTHR46060">
    <property type="entry name" value="MARINER MOS1 TRANSPOSASE-LIKE PROTEIN"/>
    <property type="match status" value="1"/>
</dbReference>
<dbReference type="GO" id="GO:0015074">
    <property type="term" value="P:DNA integration"/>
    <property type="evidence" value="ECO:0007669"/>
    <property type="project" value="TreeGrafter"/>
</dbReference>
<dbReference type="InterPro" id="IPR011991">
    <property type="entry name" value="ArsR-like_HTH"/>
</dbReference>
<dbReference type="EMBL" id="BGZK01000897">
    <property type="protein sequence ID" value="GBP64419.1"/>
    <property type="molecule type" value="Genomic_DNA"/>
</dbReference>
<protein>
    <submittedName>
        <fullName evidence="1">Mariner Mos1 transposase</fullName>
    </submittedName>
</protein>
<dbReference type="GO" id="GO:0035861">
    <property type="term" value="C:site of double-strand break"/>
    <property type="evidence" value="ECO:0007669"/>
    <property type="project" value="TreeGrafter"/>
</dbReference>
<comment type="caution">
    <text evidence="1">The sequence shown here is derived from an EMBL/GenBank/DDBJ whole genome shotgun (WGS) entry which is preliminary data.</text>
</comment>
<dbReference type="InterPro" id="IPR052709">
    <property type="entry name" value="Transposase-MT_Hybrid"/>
</dbReference>
<gene>
    <name evidence="1" type="ORF">EVAR_19871_1</name>
</gene>
<accession>A0A4C1XQG3</accession>
<dbReference type="GO" id="GO:0006303">
    <property type="term" value="P:double-strand break repair via nonhomologous end joining"/>
    <property type="evidence" value="ECO:0007669"/>
    <property type="project" value="TreeGrafter"/>
</dbReference>
<name>A0A4C1XQG3_EUMVA</name>